<sequence length="465" mass="50397">MDGERVIRGERVRVRGWAMAGSWLKISSDSSSTLRGPSGSLYISRSEGGGKEDATLVGGFVVLDLGGFGRVLVAAEWKENAFLGSKDPEASGERGMHIEQRLGRWSGNQDYCAFKYDSLCDLSSLGGPETGAESGPAQGAPTMRGLPLVPIIWPTCAYPSHEKTVGAMTAARVDLGMYHSGGWQLAKKASGEGCDGSYAIFLASSVAHHFPVPPSAQYLRRGTRRPCRAVIAVVLLSGDSAATGSDCLPWVFSQHFSLESYGMHRADGKNVADESTHYREAISRRDMGMLLYGRNRSSSSAGLGVEDTKASRMIYQGSDTLSVLYTLVVGFIGKSCGLESYTQSDHPQVCVRMHDGVNHPVGCDFNHLEKSAPLAMTLPSQFAAYILTYVPDTAHAAIEVNDRVECAACVMCPNAGRSMIQTRCPEDERVWPLLVAIGQHPVKPDSIPKNRTKCCLRTKKMHRNW</sequence>
<evidence type="ECO:0000313" key="2">
    <source>
        <dbReference type="Proteomes" id="UP000007148"/>
    </source>
</evidence>
<proteinExistence type="predicted"/>
<dbReference type="HOGENOM" id="CLU_588073_0_0_1"/>
<dbReference type="InParanoid" id="G4TMM3"/>
<dbReference type="Proteomes" id="UP000007148">
    <property type="component" value="Unassembled WGS sequence"/>
</dbReference>
<accession>G4TMM3</accession>
<protein>
    <submittedName>
        <fullName evidence="1">Uncharacterized protein</fullName>
    </submittedName>
</protein>
<organism evidence="1 2">
    <name type="scientific">Serendipita indica (strain DSM 11827)</name>
    <name type="common">Root endophyte fungus</name>
    <name type="synonym">Piriformospora indica</name>
    <dbReference type="NCBI Taxonomy" id="1109443"/>
    <lineage>
        <taxon>Eukaryota</taxon>
        <taxon>Fungi</taxon>
        <taxon>Dikarya</taxon>
        <taxon>Basidiomycota</taxon>
        <taxon>Agaricomycotina</taxon>
        <taxon>Agaricomycetes</taxon>
        <taxon>Sebacinales</taxon>
        <taxon>Serendipitaceae</taxon>
        <taxon>Serendipita</taxon>
    </lineage>
</organism>
<dbReference type="AlphaFoldDB" id="G4TMM3"/>
<gene>
    <name evidence="1" type="ORF">PIIN_06503</name>
</gene>
<keyword evidence="2" id="KW-1185">Reference proteome</keyword>
<dbReference type="EMBL" id="CAFZ01000171">
    <property type="protein sequence ID" value="CCA72566.1"/>
    <property type="molecule type" value="Genomic_DNA"/>
</dbReference>
<name>G4TMM3_SERID</name>
<reference evidence="1 2" key="1">
    <citation type="journal article" date="2011" name="PLoS Pathog.">
        <title>Endophytic Life Strategies Decoded by Genome and Transcriptome Analyses of the Mutualistic Root Symbiont Piriformospora indica.</title>
        <authorList>
            <person name="Zuccaro A."/>
            <person name="Lahrmann U."/>
            <person name="Guldener U."/>
            <person name="Langen G."/>
            <person name="Pfiffi S."/>
            <person name="Biedenkopf D."/>
            <person name="Wong P."/>
            <person name="Samans B."/>
            <person name="Grimm C."/>
            <person name="Basiewicz M."/>
            <person name="Murat C."/>
            <person name="Martin F."/>
            <person name="Kogel K.H."/>
        </authorList>
    </citation>
    <scope>NUCLEOTIDE SEQUENCE [LARGE SCALE GENOMIC DNA]</scope>
    <source>
        <strain evidence="1 2">DSM 11827</strain>
    </source>
</reference>
<comment type="caution">
    <text evidence="1">The sequence shown here is derived from an EMBL/GenBank/DDBJ whole genome shotgun (WGS) entry which is preliminary data.</text>
</comment>
<evidence type="ECO:0000313" key="1">
    <source>
        <dbReference type="EMBL" id="CCA72566.1"/>
    </source>
</evidence>